<evidence type="ECO:0000313" key="2">
    <source>
        <dbReference type="Proteomes" id="UP000619534"/>
    </source>
</evidence>
<evidence type="ECO:0000313" key="1">
    <source>
        <dbReference type="EMBL" id="GGC78821.1"/>
    </source>
</evidence>
<organism evidence="1 2">
    <name type="scientific">Thalassobacillus devorans</name>
    <dbReference type="NCBI Taxonomy" id="279813"/>
    <lineage>
        <taxon>Bacteria</taxon>
        <taxon>Bacillati</taxon>
        <taxon>Bacillota</taxon>
        <taxon>Bacilli</taxon>
        <taxon>Bacillales</taxon>
        <taxon>Bacillaceae</taxon>
        <taxon>Thalassobacillus</taxon>
    </lineage>
</organism>
<gene>
    <name evidence="1" type="ORF">GCM10007216_06630</name>
</gene>
<reference evidence="2" key="1">
    <citation type="journal article" date="2019" name="Int. J. Syst. Evol. Microbiol.">
        <title>The Global Catalogue of Microorganisms (GCM) 10K type strain sequencing project: providing services to taxonomists for standard genome sequencing and annotation.</title>
        <authorList>
            <consortium name="The Broad Institute Genomics Platform"/>
            <consortium name="The Broad Institute Genome Sequencing Center for Infectious Disease"/>
            <person name="Wu L."/>
            <person name="Ma J."/>
        </authorList>
    </citation>
    <scope>NUCLEOTIDE SEQUENCE [LARGE SCALE GENOMIC DNA]</scope>
    <source>
        <strain evidence="2">CCM 7282</strain>
    </source>
</reference>
<comment type="caution">
    <text evidence="1">The sequence shown here is derived from an EMBL/GenBank/DDBJ whole genome shotgun (WGS) entry which is preliminary data.</text>
</comment>
<accession>A0ABQ1NM69</accession>
<sequence>MRELIVYLRNQIHFPWLTLLKANDFIFEILIVRTLGNLHHYLEIVKTYYGLMTYQ</sequence>
<proteinExistence type="predicted"/>
<dbReference type="EMBL" id="BMCJ01000001">
    <property type="protein sequence ID" value="GGC78821.1"/>
    <property type="molecule type" value="Genomic_DNA"/>
</dbReference>
<dbReference type="Proteomes" id="UP000619534">
    <property type="component" value="Unassembled WGS sequence"/>
</dbReference>
<name>A0ABQ1NM69_9BACI</name>
<protein>
    <submittedName>
        <fullName evidence="1">Uncharacterized protein</fullName>
    </submittedName>
</protein>
<keyword evidence="2" id="KW-1185">Reference proteome</keyword>